<evidence type="ECO:0000256" key="8">
    <source>
        <dbReference type="SAM" id="MobiDB-lite"/>
    </source>
</evidence>
<protein>
    <recommendedName>
        <fullName evidence="1">(d)CMP kinase</fullName>
        <ecNumber evidence="1">2.7.4.25</ecNumber>
    </recommendedName>
</protein>
<keyword evidence="2 10" id="KW-0808">Transferase</keyword>
<feature type="compositionally biased region" description="Polar residues" evidence="8">
    <location>
        <begin position="37"/>
        <end position="48"/>
    </location>
</feature>
<keyword evidence="5" id="KW-0067">ATP-binding</keyword>
<dbReference type="GO" id="GO:0036430">
    <property type="term" value="F:CMP kinase activity"/>
    <property type="evidence" value="ECO:0007669"/>
    <property type="project" value="RHEA"/>
</dbReference>
<evidence type="ECO:0000313" key="10">
    <source>
        <dbReference type="EMBL" id="SUA23908.1"/>
    </source>
</evidence>
<comment type="catalytic activity">
    <reaction evidence="6">
        <text>dCMP + ATP = dCDP + ADP</text>
        <dbReference type="Rhea" id="RHEA:25094"/>
        <dbReference type="ChEBI" id="CHEBI:30616"/>
        <dbReference type="ChEBI" id="CHEBI:57566"/>
        <dbReference type="ChEBI" id="CHEBI:58593"/>
        <dbReference type="ChEBI" id="CHEBI:456216"/>
        <dbReference type="EC" id="2.7.4.25"/>
    </reaction>
</comment>
<keyword evidence="4 10" id="KW-0418">Kinase</keyword>
<gene>
    <name evidence="10" type="primary">cmk</name>
    <name evidence="10" type="ORF">NCTC11421_01898</name>
</gene>
<accession>A0A378VYT6</accession>
<evidence type="ECO:0000256" key="3">
    <source>
        <dbReference type="ARBA" id="ARBA00022741"/>
    </source>
</evidence>
<dbReference type="Pfam" id="PF02224">
    <property type="entry name" value="Cytidylate_kin"/>
    <property type="match status" value="1"/>
</dbReference>
<dbReference type="Gene3D" id="3.40.50.300">
    <property type="entry name" value="P-loop containing nucleotide triphosphate hydrolases"/>
    <property type="match status" value="1"/>
</dbReference>
<evidence type="ECO:0000256" key="6">
    <source>
        <dbReference type="ARBA" id="ARBA00047615"/>
    </source>
</evidence>
<sequence>MGASAVAQWPKVRAALLQRQRDFLTEKDWLPTDGTPDRSSSPKPNSNFLTAESKIRAERRAKQIGIPCEGFTFERILSDIETRDEADRNRKVAP</sequence>
<feature type="region of interest" description="Disordered" evidence="8">
    <location>
        <begin position="25"/>
        <end position="48"/>
    </location>
</feature>
<evidence type="ECO:0000256" key="5">
    <source>
        <dbReference type="ARBA" id="ARBA00022840"/>
    </source>
</evidence>
<evidence type="ECO:0000256" key="7">
    <source>
        <dbReference type="ARBA" id="ARBA00048478"/>
    </source>
</evidence>
<reference evidence="10" key="1">
    <citation type="submission" date="2018-06" db="EMBL/GenBank/DDBJ databases">
        <authorList>
            <consortium name="Pathogen Informatics"/>
            <person name="Doyle S."/>
        </authorList>
    </citation>
    <scope>NUCLEOTIDE SEQUENCE [LARGE SCALE GENOMIC DNA]</scope>
    <source>
        <strain evidence="10">NCTC11421</strain>
    </source>
</reference>
<dbReference type="InterPro" id="IPR027417">
    <property type="entry name" value="P-loop_NTPase"/>
</dbReference>
<proteinExistence type="predicted"/>
<dbReference type="GO" id="GO:0005524">
    <property type="term" value="F:ATP binding"/>
    <property type="evidence" value="ECO:0007669"/>
    <property type="project" value="UniProtKB-KW"/>
</dbReference>
<name>A0A378VYT6_NEIGO</name>
<keyword evidence="3" id="KW-0547">Nucleotide-binding</keyword>
<feature type="domain" description="Cytidylate kinase" evidence="9">
    <location>
        <begin position="3"/>
        <end position="94"/>
    </location>
</feature>
<evidence type="ECO:0000256" key="4">
    <source>
        <dbReference type="ARBA" id="ARBA00022777"/>
    </source>
</evidence>
<evidence type="ECO:0000259" key="9">
    <source>
        <dbReference type="Pfam" id="PF02224"/>
    </source>
</evidence>
<dbReference type="AlphaFoldDB" id="A0A378VYT6"/>
<dbReference type="GO" id="GO:0036431">
    <property type="term" value="F:dCMP kinase activity"/>
    <property type="evidence" value="ECO:0007669"/>
    <property type="project" value="InterPro"/>
</dbReference>
<dbReference type="EC" id="2.7.4.25" evidence="1"/>
<organism evidence="10">
    <name type="scientific">Neisseria gonorrhoeae</name>
    <dbReference type="NCBI Taxonomy" id="485"/>
    <lineage>
        <taxon>Bacteria</taxon>
        <taxon>Pseudomonadati</taxon>
        <taxon>Pseudomonadota</taxon>
        <taxon>Betaproteobacteria</taxon>
        <taxon>Neisseriales</taxon>
        <taxon>Neisseriaceae</taxon>
        <taxon>Neisseria</taxon>
    </lineage>
</organism>
<dbReference type="InterPro" id="IPR011994">
    <property type="entry name" value="Cytidylate_kinase_dom"/>
</dbReference>
<evidence type="ECO:0000256" key="1">
    <source>
        <dbReference type="ARBA" id="ARBA00012906"/>
    </source>
</evidence>
<comment type="catalytic activity">
    <reaction evidence="7">
        <text>CMP + ATP = CDP + ADP</text>
        <dbReference type="Rhea" id="RHEA:11600"/>
        <dbReference type="ChEBI" id="CHEBI:30616"/>
        <dbReference type="ChEBI" id="CHEBI:58069"/>
        <dbReference type="ChEBI" id="CHEBI:60377"/>
        <dbReference type="ChEBI" id="CHEBI:456216"/>
        <dbReference type="EC" id="2.7.4.25"/>
    </reaction>
</comment>
<evidence type="ECO:0000256" key="2">
    <source>
        <dbReference type="ARBA" id="ARBA00022679"/>
    </source>
</evidence>
<dbReference type="EMBL" id="UGRI01000001">
    <property type="protein sequence ID" value="SUA23908.1"/>
    <property type="molecule type" value="Genomic_DNA"/>
</dbReference>